<protein>
    <recommendedName>
        <fullName evidence="1">mRNA interferase</fullName>
        <ecNumber evidence="1">3.1.-.-</ecNumber>
    </recommendedName>
</protein>
<keyword evidence="1" id="KW-0255">Endonuclease</keyword>
<dbReference type="GO" id="GO:0016075">
    <property type="term" value="P:rRNA catabolic process"/>
    <property type="evidence" value="ECO:0007669"/>
    <property type="project" value="TreeGrafter"/>
</dbReference>
<dbReference type="EMBL" id="VGIR01000002">
    <property type="protein sequence ID" value="MBM3330384.1"/>
    <property type="molecule type" value="Genomic_DNA"/>
</dbReference>
<dbReference type="GO" id="GO:0004521">
    <property type="term" value="F:RNA endonuclease activity"/>
    <property type="evidence" value="ECO:0007669"/>
    <property type="project" value="TreeGrafter"/>
</dbReference>
<keyword evidence="1" id="KW-0540">Nuclease</keyword>
<dbReference type="InterPro" id="IPR003477">
    <property type="entry name" value="PemK-like"/>
</dbReference>
<dbReference type="GO" id="GO:0016787">
    <property type="term" value="F:hydrolase activity"/>
    <property type="evidence" value="ECO:0007669"/>
    <property type="project" value="UniProtKB-KW"/>
</dbReference>
<dbReference type="AlphaFoldDB" id="A0A937XFB6"/>
<organism evidence="2 3">
    <name type="scientific">candidate division WOR-3 bacterium</name>
    <dbReference type="NCBI Taxonomy" id="2052148"/>
    <lineage>
        <taxon>Bacteria</taxon>
        <taxon>Bacteria division WOR-3</taxon>
    </lineage>
</organism>
<dbReference type="PANTHER" id="PTHR33988:SF2">
    <property type="entry name" value="ENDORIBONUCLEASE MAZF"/>
    <property type="match status" value="1"/>
</dbReference>
<dbReference type="InterPro" id="IPR011067">
    <property type="entry name" value="Plasmid_toxin/cell-grow_inhib"/>
</dbReference>
<dbReference type="EC" id="3.1.-.-" evidence="1"/>
<evidence type="ECO:0000313" key="3">
    <source>
        <dbReference type="Proteomes" id="UP000779900"/>
    </source>
</evidence>
<dbReference type="PANTHER" id="PTHR33988">
    <property type="entry name" value="ENDORIBONUCLEASE MAZF-RELATED"/>
    <property type="match status" value="1"/>
</dbReference>
<dbReference type="Gene3D" id="2.30.30.110">
    <property type="match status" value="1"/>
</dbReference>
<comment type="caution">
    <text evidence="2">The sequence shown here is derived from an EMBL/GenBank/DDBJ whole genome shotgun (WGS) entry which is preliminary data.</text>
</comment>
<name>A0A937XFB6_UNCW3</name>
<gene>
    <name evidence="2" type="ORF">FJY68_00875</name>
</gene>
<accession>A0A937XFB6</accession>
<dbReference type="GO" id="GO:0006402">
    <property type="term" value="P:mRNA catabolic process"/>
    <property type="evidence" value="ECO:0007669"/>
    <property type="project" value="TreeGrafter"/>
</dbReference>
<reference evidence="2" key="1">
    <citation type="submission" date="2019-03" db="EMBL/GenBank/DDBJ databases">
        <title>Lake Tanganyika Metagenome-Assembled Genomes (MAGs).</title>
        <authorList>
            <person name="Tran P."/>
        </authorList>
    </citation>
    <scope>NUCLEOTIDE SEQUENCE</scope>
    <source>
        <strain evidence="2">K_DeepCast_150m_m2_040</strain>
    </source>
</reference>
<dbReference type="Pfam" id="PF02452">
    <property type="entry name" value="PemK_toxin"/>
    <property type="match status" value="1"/>
</dbReference>
<dbReference type="GO" id="GO:0003677">
    <property type="term" value="F:DNA binding"/>
    <property type="evidence" value="ECO:0007669"/>
    <property type="project" value="InterPro"/>
</dbReference>
<comment type="similarity">
    <text evidence="1">Belongs to the PemK/MazF family.</text>
</comment>
<sequence length="119" mass="12959">MKTSTEPRQPSRGDIWLVNFNPGRGSEQQGIRPALVVQNDVGNQFAATTIVAAITTTVKPYPVTVVVHGGTCGLPRESMVNLAQILTVDKQRMIRRLGRLTPELQVAANRALRISLALD</sequence>
<dbReference type="Proteomes" id="UP000779900">
    <property type="component" value="Unassembled WGS sequence"/>
</dbReference>
<proteinExistence type="inferred from homology"/>
<comment type="function">
    <text evidence="1">Toxic component of a type II toxin-antitoxin (TA) system.</text>
</comment>
<keyword evidence="1" id="KW-0378">Hydrolase</keyword>
<dbReference type="PIRSF" id="PIRSF033490">
    <property type="entry name" value="MazF"/>
    <property type="match status" value="1"/>
</dbReference>
<evidence type="ECO:0000313" key="2">
    <source>
        <dbReference type="EMBL" id="MBM3330384.1"/>
    </source>
</evidence>
<dbReference type="SUPFAM" id="SSF50118">
    <property type="entry name" value="Cell growth inhibitor/plasmid maintenance toxic component"/>
    <property type="match status" value="1"/>
</dbReference>
<evidence type="ECO:0000256" key="1">
    <source>
        <dbReference type="PIRNR" id="PIRNR033490"/>
    </source>
</evidence>